<proteinExistence type="predicted"/>
<reference evidence="1 2" key="1">
    <citation type="submission" date="2018-12" db="EMBL/GenBank/DDBJ databases">
        <title>Unveiling genomic diversity among members of the Bifidobacterium pseudolongum species, a widely distributed gut commensal of the animal kingdom.</title>
        <authorList>
            <person name="Lugli G.A."/>
            <person name="Duranti S."/>
            <person name="Albert K."/>
            <person name="Mancabelli L."/>
            <person name="Napoli S."/>
            <person name="Viappiani A."/>
            <person name="Anzalone R."/>
            <person name="Longhi G."/>
            <person name="Milani C."/>
            <person name="Turroni F."/>
            <person name="Alessandri G."/>
            <person name="Sela D.A."/>
            <person name="Van Sinderen D."/>
            <person name="Ventura M."/>
        </authorList>
    </citation>
    <scope>NUCLEOTIDE SEQUENCE [LARGE SCALE GENOMIC DNA]</scope>
    <source>
        <strain evidence="1 2">2032B</strain>
    </source>
</reference>
<accession>A0A4Q5AFX2</accession>
<dbReference type="RefSeq" id="WP_129853686.1">
    <property type="nucleotide sequence ID" value="NZ_RYUQ01000002.1"/>
</dbReference>
<dbReference type="Proteomes" id="UP000292535">
    <property type="component" value="Unassembled WGS sequence"/>
</dbReference>
<organism evidence="1 2">
    <name type="scientific">Bifidobacterium pseudolongum subsp. globosum</name>
    <dbReference type="NCBI Taxonomy" id="1690"/>
    <lineage>
        <taxon>Bacteria</taxon>
        <taxon>Bacillati</taxon>
        <taxon>Actinomycetota</taxon>
        <taxon>Actinomycetes</taxon>
        <taxon>Bifidobacteriales</taxon>
        <taxon>Bifidobacteriaceae</taxon>
        <taxon>Bifidobacterium</taxon>
    </lineage>
</organism>
<evidence type="ECO:0000313" key="2">
    <source>
        <dbReference type="Proteomes" id="UP000292535"/>
    </source>
</evidence>
<name>A0A4Q5AFX2_9BIFI</name>
<comment type="caution">
    <text evidence="1">The sequence shown here is derived from an EMBL/GenBank/DDBJ whole genome shotgun (WGS) entry which is preliminary data.</text>
</comment>
<protein>
    <submittedName>
        <fullName evidence="1">Uncharacterized protein</fullName>
    </submittedName>
</protein>
<sequence length="68" mass="7750">MNQPPTIATGPLLDELTRRRDLARATARRAQRSQPDVPHTVTIADAYDLQAQTLTDIIDWIRHRCATR</sequence>
<dbReference type="AlphaFoldDB" id="A0A4Q5AFX2"/>
<evidence type="ECO:0000313" key="1">
    <source>
        <dbReference type="EMBL" id="RYQ26485.1"/>
    </source>
</evidence>
<dbReference type="EMBL" id="RYUQ01000002">
    <property type="protein sequence ID" value="RYQ26485.1"/>
    <property type="molecule type" value="Genomic_DNA"/>
</dbReference>
<gene>
    <name evidence="1" type="ORF">PG2032B_1081</name>
</gene>